<comment type="caution">
    <text evidence="2">The sequence shown here is derived from an EMBL/GenBank/DDBJ whole genome shotgun (WGS) entry which is preliminary data.</text>
</comment>
<accession>A0A832A4I7</accession>
<gene>
    <name evidence="2" type="ORF">ENS06_14215</name>
</gene>
<proteinExistence type="predicted"/>
<organism evidence="2">
    <name type="scientific">Desulfacinum infernum</name>
    <dbReference type="NCBI Taxonomy" id="35837"/>
    <lineage>
        <taxon>Bacteria</taxon>
        <taxon>Pseudomonadati</taxon>
        <taxon>Thermodesulfobacteriota</taxon>
        <taxon>Syntrophobacteria</taxon>
        <taxon>Syntrophobacterales</taxon>
        <taxon>Syntrophobacteraceae</taxon>
        <taxon>Desulfacinum</taxon>
    </lineage>
</organism>
<evidence type="ECO:0000256" key="1">
    <source>
        <dbReference type="SAM" id="MobiDB-lite"/>
    </source>
</evidence>
<dbReference type="AlphaFoldDB" id="A0A832A4I7"/>
<dbReference type="EMBL" id="DSTK01000039">
    <property type="protein sequence ID" value="HFK98463.1"/>
    <property type="molecule type" value="Genomic_DNA"/>
</dbReference>
<name>A0A832A4I7_9BACT</name>
<protein>
    <submittedName>
        <fullName evidence="2">Uncharacterized protein</fullName>
    </submittedName>
</protein>
<feature type="region of interest" description="Disordered" evidence="1">
    <location>
        <begin position="28"/>
        <end position="59"/>
    </location>
</feature>
<feature type="compositionally biased region" description="Basic and acidic residues" evidence="1">
    <location>
        <begin position="28"/>
        <end position="53"/>
    </location>
</feature>
<evidence type="ECO:0000313" key="2">
    <source>
        <dbReference type="EMBL" id="HFK98463.1"/>
    </source>
</evidence>
<reference evidence="2" key="1">
    <citation type="journal article" date="2020" name="mSystems">
        <title>Genome- and Community-Level Interaction Insights into Carbon Utilization and Element Cycling Functions of Hydrothermarchaeota in Hydrothermal Sediment.</title>
        <authorList>
            <person name="Zhou Z."/>
            <person name="Liu Y."/>
            <person name="Xu W."/>
            <person name="Pan J."/>
            <person name="Luo Z.H."/>
            <person name="Li M."/>
        </authorList>
    </citation>
    <scope>NUCLEOTIDE SEQUENCE [LARGE SCALE GENOMIC DNA]</scope>
    <source>
        <strain evidence="2">SpSt-456</strain>
    </source>
</reference>
<sequence>MKRWKEKLEAMAAAVSFAEANDWKTARELLGDRPENRVGDRPEKRTHKTDRPRARIYRT</sequence>